<comment type="caution">
    <text evidence="3">The sequence shown here is derived from an EMBL/GenBank/DDBJ whole genome shotgun (WGS) entry which is preliminary data.</text>
</comment>
<dbReference type="InterPro" id="IPR004629">
    <property type="entry name" value="WecG_TagA_CpsF"/>
</dbReference>
<reference evidence="3 4" key="1">
    <citation type="submission" date="2020-08" db="EMBL/GenBank/DDBJ databases">
        <title>Genomic Encyclopedia of Type Strains, Phase IV (KMG-IV): sequencing the most valuable type-strain genomes for metagenomic binning, comparative biology and taxonomic classification.</title>
        <authorList>
            <person name="Goeker M."/>
        </authorList>
    </citation>
    <scope>NUCLEOTIDE SEQUENCE [LARGE SCALE GENOMIC DNA]</scope>
    <source>
        <strain evidence="3 4">DSM 26963</strain>
    </source>
</reference>
<accession>A0A7W8FXJ7</accession>
<organism evidence="3 4">
    <name type="scientific">Faecalicoccus acidiformans</name>
    <dbReference type="NCBI Taxonomy" id="915173"/>
    <lineage>
        <taxon>Bacteria</taxon>
        <taxon>Bacillati</taxon>
        <taxon>Bacillota</taxon>
        <taxon>Erysipelotrichia</taxon>
        <taxon>Erysipelotrichales</taxon>
        <taxon>Erysipelotrichaceae</taxon>
        <taxon>Faecalicoccus</taxon>
    </lineage>
</organism>
<dbReference type="CDD" id="cd06533">
    <property type="entry name" value="Glyco_transf_WecG_TagA"/>
    <property type="match status" value="1"/>
</dbReference>
<dbReference type="EMBL" id="JACHHD010000024">
    <property type="protein sequence ID" value="MBB5185709.1"/>
    <property type="molecule type" value="Genomic_DNA"/>
</dbReference>
<dbReference type="Proteomes" id="UP000521313">
    <property type="component" value="Unassembled WGS sequence"/>
</dbReference>
<protein>
    <submittedName>
        <fullName evidence="3">N-acetylglucosaminyldiphosphoundecaprenol N-acetyl-beta-D-mannosaminyltransferase</fullName>
        <ecNumber evidence="3">2.4.1.187</ecNumber>
    </submittedName>
</protein>
<name>A0A7W8FXJ7_9FIRM</name>
<gene>
    <name evidence="3" type="ORF">HNQ43_001789</name>
</gene>
<evidence type="ECO:0000256" key="1">
    <source>
        <dbReference type="ARBA" id="ARBA00022676"/>
    </source>
</evidence>
<evidence type="ECO:0000256" key="2">
    <source>
        <dbReference type="ARBA" id="ARBA00022679"/>
    </source>
</evidence>
<dbReference type="RefSeq" id="WP_183376919.1">
    <property type="nucleotide sequence ID" value="NZ_JACHHD010000024.1"/>
</dbReference>
<evidence type="ECO:0000313" key="3">
    <source>
        <dbReference type="EMBL" id="MBB5185709.1"/>
    </source>
</evidence>
<dbReference type="AlphaFoldDB" id="A0A7W8FXJ7"/>
<dbReference type="GO" id="GO:0047244">
    <property type="term" value="F:N-acetylglucosaminyldiphosphoundecaprenol N-acetyl-beta-D-mannosaminyltransferase activity"/>
    <property type="evidence" value="ECO:0007669"/>
    <property type="project" value="UniProtKB-EC"/>
</dbReference>
<proteinExistence type="predicted"/>
<dbReference type="PANTHER" id="PTHR34136">
    <property type="match status" value="1"/>
</dbReference>
<dbReference type="PANTHER" id="PTHR34136:SF1">
    <property type="entry name" value="UDP-N-ACETYL-D-MANNOSAMINURONIC ACID TRANSFERASE"/>
    <property type="match status" value="1"/>
</dbReference>
<sequence>MPKNRIKFLNTYIDNVTMSEAVEYIDTMIQHKKKGYVVTPNVDFIVRMEKDVQFQKIVENADLIVTDGKPLIWISKKIKTPIKEKISGSDLSPNIFRLAAKKGYTVFLLGGKEGVAEKAKMNMELKYPGINIVGVYSPPFGFEKNLKEVNRINEMINNLSPDILLVCLGSPKQEMFIAKNINKYEACVSLAVGATIDFEAGTIKRAPKWISNIGMEWFYRFLKEPKRLFKRYFVDDMKIFYLYRKYKD</sequence>
<dbReference type="Pfam" id="PF03808">
    <property type="entry name" value="Glyco_tran_WecG"/>
    <property type="match status" value="1"/>
</dbReference>
<dbReference type="NCBIfam" id="TIGR00696">
    <property type="entry name" value="wecG_tagA_cpsF"/>
    <property type="match status" value="1"/>
</dbReference>
<evidence type="ECO:0000313" key="4">
    <source>
        <dbReference type="Proteomes" id="UP000521313"/>
    </source>
</evidence>
<keyword evidence="2 3" id="KW-0808">Transferase</keyword>
<keyword evidence="1 3" id="KW-0328">Glycosyltransferase</keyword>
<dbReference type="EC" id="2.4.1.187" evidence="3"/>